<dbReference type="RefSeq" id="WP_144322417.1">
    <property type="nucleotide sequence ID" value="NZ_CP040916.1"/>
</dbReference>
<name>A0A516RHU4_STRST</name>
<sequence>MRTHFDALPFPARTGALARYARTLAPAAYDSLRRALDAGTPDERHTALFLAVVRRDLATVADALTDPLLRRRALAAAIRLPIADEALEQLALGPTGAARHETYRVLRHSRRSALAARLLPGVYQRYGARDAALLLPACPADTVADWLPRLDPPQGVLHTLARTAPRAVARLLAARSRGSAGHRRRLTGGHSAVASLAARRDRDAALLLLDQAPDLVSGPAARHLLRWPDRVLEVLRSAPPREGGSPRELPLPPGPLPPAVRRALRALPPADLVDLARRCPPSRVASGRSRRVEVSPDGLLALLPAPERDRLLRERTARSRAVRGVPLPTLAALSAADRGRLVGPWVARWSRRDWMVCRLAPALPLVQGEPLLRALAEGHRAHERALAWPALLACAELEGDPDEFARVVADCERAWHDQDEVRRAALEQLSGAPGRLLAALPDRVLRDAALTAVQSRDSTTGTLAAVGRLLRRAVHGAASRGRVGRAAYAVELLGHVVSDPRLTQSTRPLRVDRAAAQAIWNATTPQARARADLRVHIAELLAPHLAALPDLDALVRQTALEDDDPHLAARAVATWVAPGPLREQRCAELVGIDTSFATVPRVLEILATRRTDLLSDLLAAVPAGVTGRVRPRALPWTPRLRAGVRGRWLPAQRHAWEAHHASVARDPQAPLRARADAAAQLRDPRLLTALADTAPQPVAAAALGALGPAVEPLLDAQHTAYGMATPGNEPGNEPANAPVLDTLLRHAATGGVRGRAAMGALRSLLKALPEQDALMLLAPVVCAADTPVGTRKEAARALAELPGEAAHDALVSAWDTPRQHRDVRAVLAHALVAAIDRPGIAERLLHGATEPAVREAIIHTRVGPVRDSMAQAYRAFLIRLLKEADEESAVAACRALSAWCAPDSDDVLRALVAVAVDRARSRRQWNAAAGQLMWLPLGPSGLHVLTDAFRELQRQGTGTDRQGREDALRRLAGIADAVPQVQHATVETLHVADELAAALCAVGLCREAARLLWDTCLAALRHGRYDQERWEGLLELVEERPERLAFAREPYLDVDEPRARSALLTAARLLGERGTPVSGLMALTLVGAGGRATSWEDSWQAELAALRRHADGDTATAALLLNAGRPRSA</sequence>
<reference evidence="1 2" key="1">
    <citation type="journal article" date="2019" name="J. Ind. Microbiol. Biotechnol.">
        <title>The complete genomic sequence of Streptomyces spectabilis NRRL-2792 and identification of secondary metabolite biosynthetic gene clusters.</title>
        <authorList>
            <person name="Sinha A."/>
            <person name="Phillips-Salemka S."/>
            <person name="Niraula T.A."/>
            <person name="Short K.A."/>
            <person name="Niraula N.P."/>
        </authorList>
    </citation>
    <scope>NUCLEOTIDE SEQUENCE [LARGE SCALE GENOMIC DNA]</scope>
    <source>
        <strain evidence="1 2">NRRL 2792</strain>
    </source>
</reference>
<accession>A0A516RHU4</accession>
<evidence type="ECO:0000313" key="2">
    <source>
        <dbReference type="Proteomes" id="UP000316806"/>
    </source>
</evidence>
<dbReference type="Proteomes" id="UP000316806">
    <property type="component" value="Chromosome"/>
</dbReference>
<dbReference type="EMBL" id="CP040916">
    <property type="protein sequence ID" value="QDQ15214.1"/>
    <property type="molecule type" value="Genomic_DNA"/>
</dbReference>
<protein>
    <recommendedName>
        <fullName evidence="3">HEAT repeat domain-containing protein</fullName>
    </recommendedName>
</protein>
<evidence type="ECO:0000313" key="1">
    <source>
        <dbReference type="EMBL" id="QDQ15214.1"/>
    </source>
</evidence>
<dbReference type="InterPro" id="IPR016024">
    <property type="entry name" value="ARM-type_fold"/>
</dbReference>
<dbReference type="AlphaFoldDB" id="A0A516RHU4"/>
<proteinExistence type="predicted"/>
<organism evidence="1 2">
    <name type="scientific">Streptomyces spectabilis</name>
    <dbReference type="NCBI Taxonomy" id="68270"/>
    <lineage>
        <taxon>Bacteria</taxon>
        <taxon>Bacillati</taxon>
        <taxon>Actinomycetota</taxon>
        <taxon>Actinomycetes</taxon>
        <taxon>Kitasatosporales</taxon>
        <taxon>Streptomycetaceae</taxon>
        <taxon>Streptomyces</taxon>
    </lineage>
</organism>
<dbReference type="SUPFAM" id="SSF48371">
    <property type="entry name" value="ARM repeat"/>
    <property type="match status" value="1"/>
</dbReference>
<evidence type="ECO:0008006" key="3">
    <source>
        <dbReference type="Google" id="ProtNLM"/>
    </source>
</evidence>
<gene>
    <name evidence="1" type="ORF">FH965_35540</name>
</gene>